<dbReference type="InterPro" id="IPR046539">
    <property type="entry name" value="DUF6604"/>
</dbReference>
<evidence type="ECO:0000259" key="1">
    <source>
        <dbReference type="Pfam" id="PF20253"/>
    </source>
</evidence>
<protein>
    <submittedName>
        <fullName evidence="2">Uu.00g018500.m01.CDS01</fullName>
    </submittedName>
</protein>
<name>A0AAI8YQR1_9PEZI</name>
<organism evidence="2 3">
    <name type="scientific">Anthostomella pinea</name>
    <dbReference type="NCBI Taxonomy" id="933095"/>
    <lineage>
        <taxon>Eukaryota</taxon>
        <taxon>Fungi</taxon>
        <taxon>Dikarya</taxon>
        <taxon>Ascomycota</taxon>
        <taxon>Pezizomycotina</taxon>
        <taxon>Sordariomycetes</taxon>
        <taxon>Xylariomycetidae</taxon>
        <taxon>Xylariales</taxon>
        <taxon>Xylariaceae</taxon>
        <taxon>Anthostomella</taxon>
    </lineage>
</organism>
<dbReference type="AlphaFoldDB" id="A0AAI8YQR1"/>
<feature type="domain" description="DUF6604" evidence="1">
    <location>
        <begin position="108"/>
        <end position="181"/>
    </location>
</feature>
<gene>
    <name evidence="2" type="ORF">KHLLAP_LOCUS14199</name>
</gene>
<accession>A0AAI8YQR1</accession>
<evidence type="ECO:0000313" key="2">
    <source>
        <dbReference type="EMBL" id="CAJ2513731.1"/>
    </source>
</evidence>
<reference evidence="2" key="1">
    <citation type="submission" date="2023-10" db="EMBL/GenBank/DDBJ databases">
        <authorList>
            <person name="Hackl T."/>
        </authorList>
    </citation>
    <scope>NUCLEOTIDE SEQUENCE</scope>
</reference>
<sequence>MATYTNHCLYQVYKLCEREFASWLARTTAKHGQGTPSPDGSEPIPLDHWPRLARSIVQNKDNIPSEAIHNLNSLIEYRERIVLDNFPFLSRTALLTLRSVRSILMDEPEASEPEASEPEASEPEASDEALFSWLCFFIDIYSVRHSISCIWSQYKNQKTSLINASLVTNTAIQIVKGMCQVHLEDTKDLPGAPDTKYHGTWVFDIVNIRSGKLPLIVSEEECTTAEWCCHEAYFHLRGASEGYASNDLWHASHSLPKTSSTSVKTDLKKPGPERLKNDGVWAACMLGHLHNFTSVSSRGSEDILGPYLDDITFGWRDWVLVDSKKSKSRKRQKRTADETFPELEDDIPNIPLWLIISFQILLDIRHELQEDLQKGFNQLKEFSKIMIRDIRKRPLNDDSFDIIRFVGKCVDKDAFSKLLRETSNQGVAGGNREPEHYLLKNHPLLCGMQAFWMQQKWRSAVAQIIDRSWLIPAMYLYMGLRLEGLVDVWDDMEHVINVQGAMFIRNLSAATPDAGLRLTTLDQVCDALSSNMVRVMGPSSIQGIYLMFEDGNCELKSGWPYALSTLALIRTAASAGLKSDHYHEKLLQKGLNPREVLLLVGDALEQEEIAAHIDWNRLQARCQKWLEPLHTFYDQQFHMLLNKTDQYKASIRPPGVTRQLLTLVHANACPLSSEKGNRLAYNLLGRTVYDDFDADTRSTWLWLANEIGFSLPTAAEYLRPIIEGEGFAEVKEASRKFREMNLFDQEEELQL</sequence>
<evidence type="ECO:0000313" key="3">
    <source>
        <dbReference type="Proteomes" id="UP001295740"/>
    </source>
</evidence>
<proteinExistence type="predicted"/>
<dbReference type="EMBL" id="CAUWAG010000020">
    <property type="protein sequence ID" value="CAJ2513731.1"/>
    <property type="molecule type" value="Genomic_DNA"/>
</dbReference>
<keyword evidence="3" id="KW-1185">Reference proteome</keyword>
<comment type="caution">
    <text evidence="2">The sequence shown here is derived from an EMBL/GenBank/DDBJ whole genome shotgun (WGS) entry which is preliminary data.</text>
</comment>
<dbReference type="PANTHER" id="PTHR38795:SF1">
    <property type="entry name" value="DUF6604 DOMAIN-CONTAINING PROTEIN"/>
    <property type="match status" value="1"/>
</dbReference>
<dbReference type="Pfam" id="PF20253">
    <property type="entry name" value="DUF6604"/>
    <property type="match status" value="1"/>
</dbReference>
<dbReference type="PANTHER" id="PTHR38795">
    <property type="entry name" value="DUF6604 DOMAIN-CONTAINING PROTEIN"/>
    <property type="match status" value="1"/>
</dbReference>
<dbReference type="Proteomes" id="UP001295740">
    <property type="component" value="Unassembled WGS sequence"/>
</dbReference>